<keyword evidence="11" id="KW-1185">Reference proteome</keyword>
<dbReference type="RefSeq" id="XP_066804004.1">
    <property type="nucleotide sequence ID" value="XM_066945315.1"/>
</dbReference>
<evidence type="ECO:0000313" key="10">
    <source>
        <dbReference type="EMBL" id="KAK8861379.1"/>
    </source>
</evidence>
<dbReference type="SMART" id="SM01312">
    <property type="entry name" value="RTC4"/>
    <property type="match status" value="1"/>
</dbReference>
<name>A0AAW0Z0U0_9TREE</name>
<organism evidence="10 11">
    <name type="scientific">Kwoniella newhampshirensis</name>
    <dbReference type="NCBI Taxonomy" id="1651941"/>
    <lineage>
        <taxon>Eukaryota</taxon>
        <taxon>Fungi</taxon>
        <taxon>Dikarya</taxon>
        <taxon>Basidiomycota</taxon>
        <taxon>Agaricomycotina</taxon>
        <taxon>Tremellomycetes</taxon>
        <taxon>Tremellales</taxon>
        <taxon>Cryptococcaceae</taxon>
        <taxon>Kwoniella</taxon>
    </lineage>
</organism>
<feature type="compositionally biased region" description="Basic and acidic residues" evidence="8">
    <location>
        <begin position="399"/>
        <end position="408"/>
    </location>
</feature>
<feature type="region of interest" description="Disordered" evidence="8">
    <location>
        <begin position="84"/>
        <end position="155"/>
    </location>
</feature>
<feature type="compositionally biased region" description="Basic and acidic residues" evidence="8">
    <location>
        <begin position="87"/>
        <end position="105"/>
    </location>
</feature>
<dbReference type="GeneID" id="92179457"/>
<dbReference type="Pfam" id="PF14474">
    <property type="entry name" value="RTC4"/>
    <property type="match status" value="1"/>
</dbReference>
<evidence type="ECO:0000259" key="9">
    <source>
        <dbReference type="SMART" id="SM01312"/>
    </source>
</evidence>
<feature type="compositionally biased region" description="Polar residues" evidence="8">
    <location>
        <begin position="422"/>
        <end position="439"/>
    </location>
</feature>
<feature type="compositionally biased region" description="Polar residues" evidence="8">
    <location>
        <begin position="215"/>
        <end position="226"/>
    </location>
</feature>
<gene>
    <name evidence="10" type="ORF">IAR55_002198</name>
</gene>
<dbReference type="KEGG" id="kne:92179457"/>
<dbReference type="InterPro" id="IPR028094">
    <property type="entry name" value="RTC4_C"/>
</dbReference>
<comment type="function">
    <text evidence="1">May be involved in a process influencing telomere capping.</text>
</comment>
<dbReference type="GO" id="GO:0005737">
    <property type="term" value="C:cytoplasm"/>
    <property type="evidence" value="ECO:0007669"/>
    <property type="project" value="UniProtKB-SubCell"/>
</dbReference>
<evidence type="ECO:0000256" key="6">
    <source>
        <dbReference type="ARBA" id="ARBA00022490"/>
    </source>
</evidence>
<evidence type="ECO:0000256" key="3">
    <source>
        <dbReference type="ARBA" id="ARBA00004496"/>
    </source>
</evidence>
<feature type="compositionally biased region" description="Polar residues" evidence="8">
    <location>
        <begin position="317"/>
        <end position="334"/>
    </location>
</feature>
<protein>
    <recommendedName>
        <fullName evidence="5">Restriction of telomere capping protein 4</fullName>
    </recommendedName>
</protein>
<accession>A0AAW0Z0U0</accession>
<evidence type="ECO:0000256" key="7">
    <source>
        <dbReference type="ARBA" id="ARBA00023242"/>
    </source>
</evidence>
<sequence length="950" mass="105832">MEGMISRHVAPSSSPQSIFFQQPKSGSTISQSPLKGPRRPTVAKGKVIVRDGDRKAVKSLKTRELSRTPSCPTVVEGKELLALGAGGKDKGKEQTIEKEKSKLDGNTHQFNGPSLKVLNGTGRHKSDRQNAKEVSSRKGKEKERNPTAGSFFISLTKTRDDLDATYDHLNHANNNGRTKSSILVRDEGKENLPKLVKRNSSPSKRPSDGVLPFAQQANPTATLNQPKKNKAKKTRSPVITGSYSRAPKLSYPDIDSDSDSPDELSLGSTPPRHKHLIYDDRGSLPPPPSPPLPAGIAASQRNGKTKKKTKRDEVNYIRSSSPLSESGTSQNARMRTQGVLVPASEEDLFLLTPRVKNTKRSSEEMSTDPQEEERNVKKGKKRDMTTGRGARTSFTDSQGQDKNDETSRPKLKTTKSKEARSQQESASTIQTKPQVTLSLQRRRRRIMSEAESDAEAELKKPATSEKGKAMSQGTKSAGHSFFQQLPTLSSDRDEFDYGILDESADITAVIEEGFDDENGLSEEEKDYLVRFSNANDLCPYCSQPLPTEPSSHLIRLRLKLEAISRPRPTAENANARQLAWQQYIDFCSLHHAESTIIPLGIKSGYPERIHFVNLEDRLEKGWVRQELYKMIENPQRSRLFREVKEEVKRVGRMRWGGIGHQSKEERLAAVKAGYFGELGRIVMTDHFQRMRNRGLLQPSIPPARSSSSHNPVAIHPLTANDFITTILVPEAAILLIMSDQGVDSFDEEAYLRAAEIRAKSATYGEWKFRTDDEAAQDILEKIRNREGDRQEYGYGIEKSGSKRSILKEVGTEVEDDEDDEDKENKEPFTVRLAQKATVDRGDRQGSMSASNESIVFLDTTPITTPSFKTMVQTRRERSSIAEVQNDNGKATTISKSAAQSNGEYQSEREPEALPVSSQRSISSFGDGWNDDQWAIVVQEVDQTVNGQDII</sequence>
<evidence type="ECO:0000256" key="8">
    <source>
        <dbReference type="SAM" id="MobiDB-lite"/>
    </source>
</evidence>
<dbReference type="GO" id="GO:0005634">
    <property type="term" value="C:nucleus"/>
    <property type="evidence" value="ECO:0007669"/>
    <property type="project" value="UniProtKB-SubCell"/>
</dbReference>
<dbReference type="PANTHER" id="PTHR41391">
    <property type="entry name" value="RESTRICTION OF TELOMERE CAPPING PROTEIN 4"/>
    <property type="match status" value="1"/>
</dbReference>
<feature type="domain" description="Restriction of telomere capping protein 4 C-terminal" evidence="9">
    <location>
        <begin position="631"/>
        <end position="770"/>
    </location>
</feature>
<reference evidence="10 11" key="1">
    <citation type="journal article" date="2024" name="bioRxiv">
        <title>Comparative genomics of Cryptococcus and Kwoniella reveals pathogenesis evolution and contrasting karyotype dynamics via intercentromeric recombination or chromosome fusion.</title>
        <authorList>
            <person name="Coelho M.A."/>
            <person name="David-Palma M."/>
            <person name="Shea T."/>
            <person name="Bowers K."/>
            <person name="McGinley-Smith S."/>
            <person name="Mohammad A.W."/>
            <person name="Gnirke A."/>
            <person name="Yurkov A.M."/>
            <person name="Nowrousian M."/>
            <person name="Sun S."/>
            <person name="Cuomo C.A."/>
            <person name="Heitman J."/>
        </authorList>
    </citation>
    <scope>NUCLEOTIDE SEQUENCE [LARGE SCALE GENOMIC DNA]</scope>
    <source>
        <strain evidence="10 11">CBS 13917</strain>
    </source>
</reference>
<comment type="similarity">
    <text evidence="4">Belongs to the RTC4 family.</text>
</comment>
<feature type="region of interest" description="Disordered" evidence="8">
    <location>
        <begin position="875"/>
        <end position="924"/>
    </location>
</feature>
<dbReference type="PANTHER" id="PTHR41391:SF1">
    <property type="entry name" value="RESTRICTION OF TELOMERE CAPPING PROTEIN 4"/>
    <property type="match status" value="1"/>
</dbReference>
<dbReference type="EMBL" id="JBCAWK010000004">
    <property type="protein sequence ID" value="KAK8861379.1"/>
    <property type="molecule type" value="Genomic_DNA"/>
</dbReference>
<comment type="caution">
    <text evidence="10">The sequence shown here is derived from an EMBL/GenBank/DDBJ whole genome shotgun (WGS) entry which is preliminary data.</text>
</comment>
<feature type="compositionally biased region" description="Pro residues" evidence="8">
    <location>
        <begin position="284"/>
        <end position="293"/>
    </location>
</feature>
<dbReference type="AlphaFoldDB" id="A0AAW0Z0U0"/>
<keyword evidence="7" id="KW-0539">Nucleus</keyword>
<feature type="compositionally biased region" description="Low complexity" evidence="8">
    <location>
        <begin position="11"/>
        <end position="25"/>
    </location>
</feature>
<feature type="compositionally biased region" description="Basic and acidic residues" evidence="8">
    <location>
        <begin position="456"/>
        <end position="468"/>
    </location>
</feature>
<feature type="compositionally biased region" description="Acidic residues" evidence="8">
    <location>
        <begin position="811"/>
        <end position="821"/>
    </location>
</feature>
<evidence type="ECO:0000256" key="4">
    <source>
        <dbReference type="ARBA" id="ARBA00009461"/>
    </source>
</evidence>
<proteinExistence type="inferred from homology"/>
<feature type="region of interest" description="Disordered" evidence="8">
    <location>
        <begin position="805"/>
        <end position="828"/>
    </location>
</feature>
<feature type="compositionally biased region" description="Polar residues" evidence="8">
    <location>
        <begin position="881"/>
        <end position="904"/>
    </location>
</feature>
<feature type="region of interest" description="Disordered" evidence="8">
    <location>
        <begin position="168"/>
        <end position="477"/>
    </location>
</feature>
<evidence type="ECO:0000256" key="2">
    <source>
        <dbReference type="ARBA" id="ARBA00004123"/>
    </source>
</evidence>
<keyword evidence="6" id="KW-0963">Cytoplasm</keyword>
<feature type="compositionally biased region" description="Polar residues" evidence="8">
    <location>
        <begin position="171"/>
        <end position="181"/>
    </location>
</feature>
<evidence type="ECO:0000256" key="5">
    <source>
        <dbReference type="ARBA" id="ARBA00015162"/>
    </source>
</evidence>
<comment type="subcellular location">
    <subcellularLocation>
        <location evidence="3">Cytoplasm</location>
    </subcellularLocation>
    <subcellularLocation>
        <location evidence="2">Nucleus</location>
    </subcellularLocation>
</comment>
<dbReference type="InterPro" id="IPR039024">
    <property type="entry name" value="RTC4"/>
</dbReference>
<evidence type="ECO:0000313" key="11">
    <source>
        <dbReference type="Proteomes" id="UP001388673"/>
    </source>
</evidence>
<feature type="compositionally biased region" description="Basic and acidic residues" evidence="8">
    <location>
        <begin position="127"/>
        <end position="145"/>
    </location>
</feature>
<dbReference type="Proteomes" id="UP001388673">
    <property type="component" value="Unassembled WGS sequence"/>
</dbReference>
<feature type="region of interest" description="Disordered" evidence="8">
    <location>
        <begin position="1"/>
        <end position="42"/>
    </location>
</feature>
<evidence type="ECO:0000256" key="1">
    <source>
        <dbReference type="ARBA" id="ARBA00002738"/>
    </source>
</evidence>